<comment type="subcellular location">
    <subcellularLocation>
        <location evidence="1">Nucleus</location>
    </subcellularLocation>
</comment>
<feature type="domain" description="Zn(2)-C6 fungal-type" evidence="4">
    <location>
        <begin position="6"/>
        <end position="34"/>
    </location>
</feature>
<evidence type="ECO:0000256" key="2">
    <source>
        <dbReference type="ARBA" id="ARBA00023242"/>
    </source>
</evidence>
<evidence type="ECO:0000256" key="3">
    <source>
        <dbReference type="SAM" id="MobiDB-lite"/>
    </source>
</evidence>
<evidence type="ECO:0000313" key="5">
    <source>
        <dbReference type="EMBL" id="KAK4089345.1"/>
    </source>
</evidence>
<keyword evidence="2" id="KW-0539">Nucleus</keyword>
<gene>
    <name evidence="5" type="ORF">Purlil1_6334</name>
</gene>
<comment type="caution">
    <text evidence="5">The sequence shown here is derived from an EMBL/GenBank/DDBJ whole genome shotgun (WGS) entry which is preliminary data.</text>
</comment>
<dbReference type="InterPro" id="IPR036864">
    <property type="entry name" value="Zn2-C6_fun-type_DNA-bd_sf"/>
</dbReference>
<dbReference type="PROSITE" id="PS50048">
    <property type="entry name" value="ZN2_CY6_FUNGAL_2"/>
    <property type="match status" value="1"/>
</dbReference>
<dbReference type="SUPFAM" id="SSF57701">
    <property type="entry name" value="Zn2/Cys6 DNA-binding domain"/>
    <property type="match status" value="1"/>
</dbReference>
<proteinExistence type="predicted"/>
<name>A0ABR0BZE1_PURLI</name>
<dbReference type="PANTHER" id="PTHR37534">
    <property type="entry name" value="TRANSCRIPTIONAL ACTIVATOR PROTEIN UGA3"/>
    <property type="match status" value="1"/>
</dbReference>
<dbReference type="Pfam" id="PF11951">
    <property type="entry name" value="Fungal_trans_2"/>
    <property type="match status" value="1"/>
</dbReference>
<dbReference type="Proteomes" id="UP001287286">
    <property type="component" value="Unassembled WGS sequence"/>
</dbReference>
<reference evidence="5 6" key="1">
    <citation type="journal article" date="2024" name="Microbiol. Resour. Announc.">
        <title>Genome annotations for the ascomycete fungi Trichoderma harzianum, Trichoderma aggressivum, and Purpureocillium lilacinum.</title>
        <authorList>
            <person name="Beijen E.P.W."/>
            <person name="Ohm R.A."/>
        </authorList>
    </citation>
    <scope>NUCLEOTIDE SEQUENCE [LARGE SCALE GENOMIC DNA]</scope>
    <source>
        <strain evidence="5 6">CBS 150709</strain>
    </source>
</reference>
<evidence type="ECO:0000259" key="4">
    <source>
        <dbReference type="PROSITE" id="PS50048"/>
    </source>
</evidence>
<keyword evidence="6" id="KW-1185">Reference proteome</keyword>
<dbReference type="PANTHER" id="PTHR37534:SF48">
    <property type="entry name" value="FINGER DOMAIN PROTEIN, PUTATIVE-RELATED"/>
    <property type="match status" value="1"/>
</dbReference>
<dbReference type="InterPro" id="IPR021858">
    <property type="entry name" value="Fun_TF"/>
</dbReference>
<protein>
    <submittedName>
        <fullName evidence="5">Transcriptional regulator family: Fungal Specific TF</fullName>
    </submittedName>
</protein>
<evidence type="ECO:0000256" key="1">
    <source>
        <dbReference type="ARBA" id="ARBA00004123"/>
    </source>
</evidence>
<sequence length="530" mass="58801">MTERKQCWECLKRRLVCDLTRPRCNKCFARGVSCPGYDHKPLKWIAPGQTRSKRRGVRKDKSTGDQRRPQEEEESASERQLVVLPSIDLSSEITSLLDAIQYYNEHICPDMLATGLTGSHNPFFTSLSVAADLPEPIKEALISTALGHRILQSSNERPGDETAILATRLQTHRGAAIRTLADALSQPKTQTSDAVIVSIFVFLLSETQIQQSISTNWRHHLDGAAAIIQERGGLPNLVMSRPLFRNLLQYFVLIDVIGSTTAPSVGTEPARRNLELVPLLPLLFGSELQTCIPCPSGLLRCIIRINAQRARLQEDGDAIGGAGTDRLSSGLELLRQIRQFSPQSWAAEIKMAAIQGASRQTKFIASQGLDIPSPKFTASWDWQRIAAIYQAAIALYCISSLLGTEVARGMAPSASTTYNDTCVGVNNMRIEYCSSLLHHLQVIAADANSQLRKMVIWPLVMAGIEVDPMDEASRRFIEGELGWMSRTLGIASPLIGRQFLGRLWASRASWHQRRGQSWDGLFDRPYIFAL</sequence>
<organism evidence="5 6">
    <name type="scientific">Purpureocillium lilacinum</name>
    <name type="common">Paecilomyces lilacinus</name>
    <dbReference type="NCBI Taxonomy" id="33203"/>
    <lineage>
        <taxon>Eukaryota</taxon>
        <taxon>Fungi</taxon>
        <taxon>Dikarya</taxon>
        <taxon>Ascomycota</taxon>
        <taxon>Pezizomycotina</taxon>
        <taxon>Sordariomycetes</taxon>
        <taxon>Hypocreomycetidae</taxon>
        <taxon>Hypocreales</taxon>
        <taxon>Ophiocordycipitaceae</taxon>
        <taxon>Purpureocillium</taxon>
    </lineage>
</organism>
<dbReference type="EMBL" id="JAWRVI010000020">
    <property type="protein sequence ID" value="KAK4089345.1"/>
    <property type="molecule type" value="Genomic_DNA"/>
</dbReference>
<feature type="region of interest" description="Disordered" evidence="3">
    <location>
        <begin position="48"/>
        <end position="79"/>
    </location>
</feature>
<evidence type="ECO:0000313" key="6">
    <source>
        <dbReference type="Proteomes" id="UP001287286"/>
    </source>
</evidence>
<accession>A0ABR0BZE1</accession>
<dbReference type="InterPro" id="IPR001138">
    <property type="entry name" value="Zn2Cys6_DnaBD"/>
</dbReference>
<feature type="compositionally biased region" description="Basic and acidic residues" evidence="3">
    <location>
        <begin position="59"/>
        <end position="70"/>
    </location>
</feature>